<reference evidence="1 2" key="1">
    <citation type="submission" date="2023-06" db="EMBL/GenBank/DDBJ databases">
        <authorList>
            <person name="Oyuntsetseg B."/>
            <person name="Kim S.B."/>
        </authorList>
    </citation>
    <scope>NUCLEOTIDE SEQUENCE [LARGE SCALE GENOMIC DNA]</scope>
    <source>
        <strain evidence="1 2">2-2</strain>
    </source>
</reference>
<proteinExistence type="predicted"/>
<sequence>MSTLVRYTPRPGQDRLLDLAELSTADFAVISALHGQIHRGDKVLLCQQASIHEPDGTSRAAGPDDDGAEMYVKRIGDRYWAVHFPGSGCAEKHAIARESDEHRIQKDYWQRAAEDAGYLTTQEKRTGAGTILDVAISGPRPTGVEVQHSQVQTRSVKARTTRSFQAGWLAVWFLDSDRPSAWFFDVPTVGSNPRPWSSLPPRRAATAIGPRRLVATRCTVTTLGNCPNGTRKRPKRPCGGFHPIAERWPGLTVDDVAEQVPARRIVPIIDLRGSVRLIPHEDLDLLRDLTDDPSRYVYQPGTRSRPGHRASRSTLCENPHNALRPATAPLTCTKCHQAPRGPGGVLCPRCFQMITSRPAHSFYNLAAPQPPSA</sequence>
<protein>
    <submittedName>
        <fullName evidence="1">Uncharacterized protein</fullName>
    </submittedName>
</protein>
<organism evidence="1 2">
    <name type="scientific">Amycolatopsis nalaikhensis</name>
    <dbReference type="NCBI Taxonomy" id="715472"/>
    <lineage>
        <taxon>Bacteria</taxon>
        <taxon>Bacillati</taxon>
        <taxon>Actinomycetota</taxon>
        <taxon>Actinomycetes</taxon>
        <taxon>Pseudonocardiales</taxon>
        <taxon>Pseudonocardiaceae</taxon>
        <taxon>Amycolatopsis</taxon>
    </lineage>
</organism>
<dbReference type="EMBL" id="CP127173">
    <property type="protein sequence ID" value="WIV52996.1"/>
    <property type="molecule type" value="Genomic_DNA"/>
</dbReference>
<dbReference type="RefSeq" id="WP_285449394.1">
    <property type="nucleotide sequence ID" value="NZ_CP127173.1"/>
</dbReference>
<evidence type="ECO:0000313" key="1">
    <source>
        <dbReference type="EMBL" id="WIV52996.1"/>
    </source>
</evidence>
<accession>A0ABY8XCX8</accession>
<keyword evidence="2" id="KW-1185">Reference proteome</keyword>
<dbReference type="Proteomes" id="UP001227101">
    <property type="component" value="Chromosome"/>
</dbReference>
<evidence type="ECO:0000313" key="2">
    <source>
        <dbReference type="Proteomes" id="UP001227101"/>
    </source>
</evidence>
<name>A0ABY8XCX8_9PSEU</name>
<gene>
    <name evidence="1" type="ORF">QP939_29155</name>
</gene>